<dbReference type="Proteomes" id="UP000593561">
    <property type="component" value="Unassembled WGS sequence"/>
</dbReference>
<dbReference type="Pfam" id="PF03468">
    <property type="entry name" value="XS"/>
    <property type="match status" value="1"/>
</dbReference>
<keyword evidence="3" id="KW-1185">Reference proteome</keyword>
<reference evidence="2 3" key="1">
    <citation type="journal article" date="2019" name="Genome Biol. Evol.">
        <title>Insights into the evolution of the New World diploid cottons (Gossypium, subgenus Houzingenia) based on genome sequencing.</title>
        <authorList>
            <person name="Grover C.E."/>
            <person name="Arick M.A. 2nd"/>
            <person name="Thrash A."/>
            <person name="Conover J.L."/>
            <person name="Sanders W.S."/>
            <person name="Peterson D.G."/>
            <person name="Frelichowski J.E."/>
            <person name="Scheffler J.A."/>
            <person name="Scheffler B.E."/>
            <person name="Wendel J.F."/>
        </authorList>
    </citation>
    <scope>NUCLEOTIDE SEQUENCE [LARGE SCALE GENOMIC DNA]</scope>
    <source>
        <strain evidence="2">27</strain>
        <tissue evidence="2">Leaf</tissue>
    </source>
</reference>
<protein>
    <recommendedName>
        <fullName evidence="1">XS domain-containing protein</fullName>
    </recommendedName>
</protein>
<dbReference type="PANTHER" id="PTHR46619:SF3">
    <property type="entry name" value="RNA RECOGNITION MOTIF XS DOMAIN PROTEIN"/>
    <property type="match status" value="1"/>
</dbReference>
<dbReference type="PANTHER" id="PTHR46619">
    <property type="entry name" value="RNA RECOGNITION MOTIF XS DOMAIN PROTEIN-RELATED"/>
    <property type="match status" value="1"/>
</dbReference>
<accession>A0A7J8RMC1</accession>
<feature type="domain" description="XS" evidence="1">
    <location>
        <begin position="9"/>
        <end position="102"/>
    </location>
</feature>
<evidence type="ECO:0000313" key="3">
    <source>
        <dbReference type="Proteomes" id="UP000593561"/>
    </source>
</evidence>
<name>A0A7J8RMC1_GOSDV</name>
<dbReference type="InterPro" id="IPR005380">
    <property type="entry name" value="XS_domain"/>
</dbReference>
<evidence type="ECO:0000259" key="1">
    <source>
        <dbReference type="Pfam" id="PF03468"/>
    </source>
</evidence>
<sequence length="210" mass="23890">MFVLSDLGFGSGKCKSMYGREGHLGITVVKFASDQSGLIDAVRLAEYFEKENRGRKAWSHLQPLTLGKDDDDKNPNLVKVDERNGEKKRIFYGYLGTVADLDKVDFDMRNKVVIESRREHKGPRGFMSKSAYVYVLIFNISRTKLIPNEMQSPGGEKTMLDIRCLKLLQNCQTIQLERGQSMKRCSGVSSLSLQKGKGNIRDLYPFRYYG</sequence>
<dbReference type="GO" id="GO:0031047">
    <property type="term" value="P:regulatory ncRNA-mediated gene silencing"/>
    <property type="evidence" value="ECO:0007669"/>
    <property type="project" value="InterPro"/>
</dbReference>
<gene>
    <name evidence="2" type="ORF">Godav_015208</name>
</gene>
<dbReference type="EMBL" id="JABFAC010000006">
    <property type="protein sequence ID" value="MBA0615007.1"/>
    <property type="molecule type" value="Genomic_DNA"/>
</dbReference>
<organism evidence="2 3">
    <name type="scientific">Gossypium davidsonii</name>
    <name type="common">Davidson's cotton</name>
    <name type="synonym">Gossypium klotzschianum subsp. davidsonii</name>
    <dbReference type="NCBI Taxonomy" id="34287"/>
    <lineage>
        <taxon>Eukaryota</taxon>
        <taxon>Viridiplantae</taxon>
        <taxon>Streptophyta</taxon>
        <taxon>Embryophyta</taxon>
        <taxon>Tracheophyta</taxon>
        <taxon>Spermatophyta</taxon>
        <taxon>Magnoliopsida</taxon>
        <taxon>eudicotyledons</taxon>
        <taxon>Gunneridae</taxon>
        <taxon>Pentapetalae</taxon>
        <taxon>rosids</taxon>
        <taxon>malvids</taxon>
        <taxon>Malvales</taxon>
        <taxon>Malvaceae</taxon>
        <taxon>Malvoideae</taxon>
        <taxon>Gossypium</taxon>
    </lineage>
</organism>
<proteinExistence type="predicted"/>
<dbReference type="Gene3D" id="3.30.70.2890">
    <property type="entry name" value="XS domain"/>
    <property type="match status" value="1"/>
</dbReference>
<dbReference type="InterPro" id="IPR038588">
    <property type="entry name" value="XS_domain_sf"/>
</dbReference>
<comment type="caution">
    <text evidence="2">The sequence shown here is derived from an EMBL/GenBank/DDBJ whole genome shotgun (WGS) entry which is preliminary data.</text>
</comment>
<evidence type="ECO:0000313" key="2">
    <source>
        <dbReference type="EMBL" id="MBA0615007.1"/>
    </source>
</evidence>
<dbReference type="AlphaFoldDB" id="A0A7J8RMC1"/>